<keyword evidence="4 6" id="KW-1133">Transmembrane helix</keyword>
<keyword evidence="3 6" id="KW-0812">Transmembrane</keyword>
<evidence type="ECO:0000256" key="5">
    <source>
        <dbReference type="ARBA" id="ARBA00023136"/>
    </source>
</evidence>
<keyword evidence="2" id="KW-1003">Cell membrane</keyword>
<keyword evidence="8" id="KW-1185">Reference proteome</keyword>
<comment type="subcellular location">
    <subcellularLocation>
        <location evidence="1">Cell membrane</location>
        <topology evidence="1">Multi-pass membrane protein</topology>
    </subcellularLocation>
</comment>
<feature type="transmembrane region" description="Helical" evidence="6">
    <location>
        <begin position="12"/>
        <end position="31"/>
    </location>
</feature>
<dbReference type="AlphaFoldDB" id="A0A426REU7"/>
<dbReference type="PANTHER" id="PTHR33529:SF8">
    <property type="entry name" value="PERMEASE, YJGP_YJGQ FAMILY"/>
    <property type="match status" value="1"/>
</dbReference>
<dbReference type="InterPro" id="IPR005495">
    <property type="entry name" value="LptG/LptF_permease"/>
</dbReference>
<dbReference type="PANTHER" id="PTHR33529">
    <property type="entry name" value="SLR0882 PROTEIN-RELATED"/>
    <property type="match status" value="1"/>
</dbReference>
<gene>
    <name evidence="7" type="ORF">DZC72_17110</name>
</gene>
<dbReference type="GO" id="GO:0043190">
    <property type="term" value="C:ATP-binding cassette (ABC) transporter complex"/>
    <property type="evidence" value="ECO:0007669"/>
    <property type="project" value="TreeGrafter"/>
</dbReference>
<keyword evidence="5 6" id="KW-0472">Membrane</keyword>
<comment type="caution">
    <text evidence="7">The sequence shown here is derived from an EMBL/GenBank/DDBJ whole genome shotgun (WGS) entry which is preliminary data.</text>
</comment>
<proteinExistence type="predicted"/>
<name>A0A426REU7_9FLAO</name>
<feature type="transmembrane region" description="Helical" evidence="6">
    <location>
        <begin position="51"/>
        <end position="77"/>
    </location>
</feature>
<feature type="transmembrane region" description="Helical" evidence="6">
    <location>
        <begin position="305"/>
        <end position="321"/>
    </location>
</feature>
<evidence type="ECO:0000256" key="1">
    <source>
        <dbReference type="ARBA" id="ARBA00004651"/>
    </source>
</evidence>
<organism evidence="7 8">
    <name type="scientific">Maribacter algicola</name>
    <dbReference type="NCBI Taxonomy" id="2498892"/>
    <lineage>
        <taxon>Bacteria</taxon>
        <taxon>Pseudomonadati</taxon>
        <taxon>Bacteroidota</taxon>
        <taxon>Flavobacteriia</taxon>
        <taxon>Flavobacteriales</taxon>
        <taxon>Flavobacteriaceae</taxon>
        <taxon>Maribacter</taxon>
    </lineage>
</organism>
<feature type="transmembrane region" description="Helical" evidence="6">
    <location>
        <begin position="333"/>
        <end position="355"/>
    </location>
</feature>
<evidence type="ECO:0000313" key="7">
    <source>
        <dbReference type="EMBL" id="RRQ47463.1"/>
    </source>
</evidence>
<dbReference type="GO" id="GO:0015920">
    <property type="term" value="P:lipopolysaccharide transport"/>
    <property type="evidence" value="ECO:0007669"/>
    <property type="project" value="TreeGrafter"/>
</dbReference>
<dbReference type="RefSeq" id="WP_125224116.1">
    <property type="nucleotide sequence ID" value="NZ_QUSX01000005.1"/>
</dbReference>
<feature type="transmembrane region" description="Helical" evidence="6">
    <location>
        <begin position="279"/>
        <end position="298"/>
    </location>
</feature>
<reference evidence="8" key="1">
    <citation type="submission" date="2018-08" db="EMBL/GenBank/DDBJ databases">
        <authorList>
            <person name="Khan S.A."/>
            <person name="J S.E."/>
        </authorList>
    </citation>
    <scope>NUCLEOTIDE SEQUENCE [LARGE SCALE GENOMIC DNA]</scope>
    <source>
        <strain evidence="8">PoM-212</strain>
    </source>
</reference>
<evidence type="ECO:0000256" key="2">
    <source>
        <dbReference type="ARBA" id="ARBA00022475"/>
    </source>
</evidence>
<evidence type="ECO:0000256" key="6">
    <source>
        <dbReference type="SAM" id="Phobius"/>
    </source>
</evidence>
<evidence type="ECO:0000256" key="4">
    <source>
        <dbReference type="ARBA" id="ARBA00022989"/>
    </source>
</evidence>
<reference evidence="8" key="2">
    <citation type="submission" date="2018-12" db="EMBL/GenBank/DDBJ databases">
        <title>Maribacter lutimaris sp. nov., isolated from marine sediment.</title>
        <authorList>
            <person name="Kim K.K."/>
        </authorList>
    </citation>
    <scope>NUCLEOTIDE SEQUENCE [LARGE SCALE GENOMIC DNA]</scope>
    <source>
        <strain evidence="8">PoM-212</strain>
    </source>
</reference>
<dbReference type="Pfam" id="PF03739">
    <property type="entry name" value="LptF_LptG"/>
    <property type="match status" value="1"/>
</dbReference>
<accession>A0A426REU7</accession>
<dbReference type="OrthoDB" id="9807977at2"/>
<evidence type="ECO:0000256" key="3">
    <source>
        <dbReference type="ARBA" id="ARBA00022692"/>
    </source>
</evidence>
<sequence length="360" mass="41309">MLSIIDKYILKRYLATFALMLLLFIPIGIMVNLAEQIGKMIDNEAPLNEILFYYLNFTIYIGSLLFPIFLFLSVIFFTSKLANNTEIVAILSSGVSYGRFLRPYLIGATIIAIIMFFMTMFIVPQASIGFNEFKFKYLKRGKQDRITNNIFNQLNETDFIYVSSFDPARQLGHNFTYERFHRDNKLDFKISAVNIRWVEKDSTYRLTSYVKRKMVGDSAILESKRRLDTIFSFKIDDLTPVSYVAETKNLFELDQFIADQKRKGASNINTYILVKYKRWALPLTAFILTIIAVAVSSVKRRGGMGVNLAFGILVAFVFIFFDKVFGTLAEQSGFSPLLAVIIPNVLFGLLAFYLLQNAKR</sequence>
<dbReference type="EMBL" id="QUSX01000005">
    <property type="protein sequence ID" value="RRQ47463.1"/>
    <property type="molecule type" value="Genomic_DNA"/>
</dbReference>
<dbReference type="Proteomes" id="UP000286990">
    <property type="component" value="Unassembled WGS sequence"/>
</dbReference>
<protein>
    <submittedName>
        <fullName evidence="7">YjgP/YjgQ family permease</fullName>
    </submittedName>
</protein>
<feature type="transmembrane region" description="Helical" evidence="6">
    <location>
        <begin position="104"/>
        <end position="123"/>
    </location>
</feature>
<evidence type="ECO:0000313" key="8">
    <source>
        <dbReference type="Proteomes" id="UP000286990"/>
    </source>
</evidence>